<gene>
    <name evidence="1" type="ORF">S03H2_06536</name>
</gene>
<accession>X1EPC5</accession>
<comment type="caution">
    <text evidence="1">The sequence shown here is derived from an EMBL/GenBank/DDBJ whole genome shotgun (WGS) entry which is preliminary data.</text>
</comment>
<protein>
    <submittedName>
        <fullName evidence="1">Uncharacterized protein</fullName>
    </submittedName>
</protein>
<evidence type="ECO:0000313" key="1">
    <source>
        <dbReference type="EMBL" id="GAH18949.1"/>
    </source>
</evidence>
<proteinExistence type="predicted"/>
<name>X1EPC5_9ZZZZ</name>
<sequence length="39" mass="4536">MVDYVNLDYQPSENDLIAMYYVEISPECKNIQHASEEIA</sequence>
<organism evidence="1">
    <name type="scientific">marine sediment metagenome</name>
    <dbReference type="NCBI Taxonomy" id="412755"/>
    <lineage>
        <taxon>unclassified sequences</taxon>
        <taxon>metagenomes</taxon>
        <taxon>ecological metagenomes</taxon>
    </lineage>
</organism>
<dbReference type="AlphaFoldDB" id="X1EPC5"/>
<feature type="non-terminal residue" evidence="1">
    <location>
        <position position="39"/>
    </location>
</feature>
<reference evidence="1" key="1">
    <citation type="journal article" date="2014" name="Front. Microbiol.">
        <title>High frequency of phylogenetically diverse reductive dehalogenase-homologous genes in deep subseafloor sedimentary metagenomes.</title>
        <authorList>
            <person name="Kawai M."/>
            <person name="Futagami T."/>
            <person name="Toyoda A."/>
            <person name="Takaki Y."/>
            <person name="Nishi S."/>
            <person name="Hori S."/>
            <person name="Arai W."/>
            <person name="Tsubouchi T."/>
            <person name="Morono Y."/>
            <person name="Uchiyama I."/>
            <person name="Ito T."/>
            <person name="Fujiyama A."/>
            <person name="Inagaki F."/>
            <person name="Takami H."/>
        </authorList>
    </citation>
    <scope>NUCLEOTIDE SEQUENCE</scope>
    <source>
        <strain evidence="1">Expedition CK06-06</strain>
    </source>
</reference>
<dbReference type="EMBL" id="BARU01002881">
    <property type="protein sequence ID" value="GAH18949.1"/>
    <property type="molecule type" value="Genomic_DNA"/>
</dbReference>